<organism evidence="2 3">
    <name type="scientific">Actinomadura meridiana</name>
    <dbReference type="NCBI Taxonomy" id="559626"/>
    <lineage>
        <taxon>Bacteria</taxon>
        <taxon>Bacillati</taxon>
        <taxon>Actinomycetota</taxon>
        <taxon>Actinomycetes</taxon>
        <taxon>Streptosporangiales</taxon>
        <taxon>Thermomonosporaceae</taxon>
        <taxon>Actinomadura</taxon>
    </lineage>
</organism>
<reference evidence="3" key="1">
    <citation type="journal article" date="2019" name="Int. J. Syst. Evol. Microbiol.">
        <title>The Global Catalogue of Microorganisms (GCM) 10K type strain sequencing project: providing services to taxonomists for standard genome sequencing and annotation.</title>
        <authorList>
            <consortium name="The Broad Institute Genomics Platform"/>
            <consortium name="The Broad Institute Genome Sequencing Center for Infectious Disease"/>
            <person name="Wu L."/>
            <person name="Ma J."/>
        </authorList>
    </citation>
    <scope>NUCLEOTIDE SEQUENCE [LARGE SCALE GENOMIC DNA]</scope>
    <source>
        <strain evidence="3">JCM 17440</strain>
    </source>
</reference>
<comment type="caution">
    <text evidence="2">The sequence shown here is derived from an EMBL/GenBank/DDBJ whole genome shotgun (WGS) entry which is preliminary data.</text>
</comment>
<sequence>MTGLSLDELLDRIIDPLIVFNLANPGFKALFARADMPEAMTAATRPLHAAVLGRVEAIIAARAPGLPADRCARTAEVSVRMFKALLPLVLAAKGDERETFRAELKRALRGYLEPVIGA</sequence>
<dbReference type="Proteomes" id="UP001501710">
    <property type="component" value="Unassembled WGS sequence"/>
</dbReference>
<accession>A0ABP8C100</accession>
<protein>
    <recommendedName>
        <fullName evidence="1">Tetracyclin repressor SlmA-like C-terminal domain-containing protein</fullName>
    </recommendedName>
</protein>
<dbReference type="RefSeq" id="WP_344896077.1">
    <property type="nucleotide sequence ID" value="NZ_BAABAS010000006.1"/>
</dbReference>
<name>A0ABP8C100_9ACTN</name>
<dbReference type="Gene3D" id="1.10.357.10">
    <property type="entry name" value="Tetracycline Repressor, domain 2"/>
    <property type="match status" value="1"/>
</dbReference>
<evidence type="ECO:0000313" key="2">
    <source>
        <dbReference type="EMBL" id="GAA4231681.1"/>
    </source>
</evidence>
<dbReference type="Pfam" id="PF17918">
    <property type="entry name" value="TetR_C_15"/>
    <property type="match status" value="1"/>
</dbReference>
<feature type="domain" description="Tetracyclin repressor SlmA-like C-terminal" evidence="1">
    <location>
        <begin position="5"/>
        <end position="112"/>
    </location>
</feature>
<gene>
    <name evidence="2" type="ORF">GCM10022254_29530</name>
</gene>
<proteinExistence type="predicted"/>
<dbReference type="InterPro" id="IPR041669">
    <property type="entry name" value="TetR_C_15"/>
</dbReference>
<dbReference type="EMBL" id="BAABAS010000006">
    <property type="protein sequence ID" value="GAA4231681.1"/>
    <property type="molecule type" value="Genomic_DNA"/>
</dbReference>
<evidence type="ECO:0000313" key="3">
    <source>
        <dbReference type="Proteomes" id="UP001501710"/>
    </source>
</evidence>
<keyword evidence="3" id="KW-1185">Reference proteome</keyword>
<evidence type="ECO:0000259" key="1">
    <source>
        <dbReference type="Pfam" id="PF17918"/>
    </source>
</evidence>